<feature type="coiled-coil region" evidence="1">
    <location>
        <begin position="111"/>
        <end position="180"/>
    </location>
</feature>
<dbReference type="AlphaFoldDB" id="A0AA38HBP8"/>
<keyword evidence="5" id="KW-1185">Reference proteome</keyword>
<evidence type="ECO:0000256" key="1">
    <source>
        <dbReference type="SAM" id="Coils"/>
    </source>
</evidence>
<gene>
    <name evidence="4" type="ORF">MKK02DRAFT_42750</name>
</gene>
<evidence type="ECO:0000313" key="4">
    <source>
        <dbReference type="EMBL" id="KAI9638363.1"/>
    </source>
</evidence>
<organism evidence="4 5">
    <name type="scientific">Dioszegia hungarica</name>
    <dbReference type="NCBI Taxonomy" id="4972"/>
    <lineage>
        <taxon>Eukaryota</taxon>
        <taxon>Fungi</taxon>
        <taxon>Dikarya</taxon>
        <taxon>Basidiomycota</taxon>
        <taxon>Agaricomycotina</taxon>
        <taxon>Tremellomycetes</taxon>
        <taxon>Tremellales</taxon>
        <taxon>Bulleribasidiaceae</taxon>
        <taxon>Dioszegia</taxon>
    </lineage>
</organism>
<sequence length="371" mass="40907">MSTLSMSTAQASSSKLHAQTDALAANASNPLALEAHRDRFHERALKDVTVNSNDGGMSLDSSNPLAVKDEMDAQKEYFRRLKFTHLEQEAKRNFLFTIMGDEPQGVQPGDNEALEQRNAQRKAALKAFKAEIEAMRTGAIQLAEENSARSMKVNAEVAEALALQKQIRDMELELARIKATHPPENRLTVNQAGELLDDQIAEMQRLTDTIGSTSYKVDKAREEVAATTKEVKRLEREREREEARAKEVREGREEGDTKVDELCRWLSTSMQLYRSLLGIQSVRASTRGPSHLLHITYDAPSLAKSSSGKAKKGADAVELVLEFDPASRRLLDAQLDGSDMDIGEAVGIAVGSNDVPGLVGDVLMRLRPIQA</sequence>
<dbReference type="PANTHER" id="PTHR37329">
    <property type="entry name" value="KINETOCHORE PROTEIN SOS7"/>
    <property type="match status" value="1"/>
</dbReference>
<dbReference type="RefSeq" id="XP_052948140.1">
    <property type="nucleotide sequence ID" value="XM_053092141.1"/>
</dbReference>
<dbReference type="GeneID" id="77731346"/>
<dbReference type="InterPro" id="IPR037475">
    <property type="entry name" value="Sos7"/>
</dbReference>
<evidence type="ECO:0000256" key="2">
    <source>
        <dbReference type="SAM" id="MobiDB-lite"/>
    </source>
</evidence>
<feature type="domain" description="Kinetochore protein Sos7 coiled-coil" evidence="3">
    <location>
        <begin position="76"/>
        <end position="149"/>
    </location>
</feature>
<feature type="region of interest" description="Disordered" evidence="2">
    <location>
        <begin position="229"/>
        <end position="252"/>
    </location>
</feature>
<dbReference type="PANTHER" id="PTHR37329:SF1">
    <property type="entry name" value="KINETOCHORE PROTEIN SOS7"/>
    <property type="match status" value="1"/>
</dbReference>
<comment type="caution">
    <text evidence="4">The sequence shown here is derived from an EMBL/GenBank/DDBJ whole genome shotgun (WGS) entry which is preliminary data.</text>
</comment>
<dbReference type="GO" id="GO:0034501">
    <property type="term" value="P:protein localization to kinetochore"/>
    <property type="evidence" value="ECO:0007669"/>
    <property type="project" value="InterPro"/>
</dbReference>
<dbReference type="EMBL" id="JAKWFO010000003">
    <property type="protein sequence ID" value="KAI9638363.1"/>
    <property type="molecule type" value="Genomic_DNA"/>
</dbReference>
<proteinExistence type="predicted"/>
<name>A0AA38HBP8_9TREE</name>
<dbReference type="Pfam" id="PF20882">
    <property type="entry name" value="Sos7"/>
    <property type="match status" value="1"/>
</dbReference>
<dbReference type="GO" id="GO:0000776">
    <property type="term" value="C:kinetochore"/>
    <property type="evidence" value="ECO:0007669"/>
    <property type="project" value="InterPro"/>
</dbReference>
<protein>
    <recommendedName>
        <fullName evidence="3">Kinetochore protein Sos7 coiled-coil domain-containing protein</fullName>
    </recommendedName>
</protein>
<evidence type="ECO:0000259" key="3">
    <source>
        <dbReference type="Pfam" id="PF20882"/>
    </source>
</evidence>
<reference evidence="4" key="1">
    <citation type="journal article" date="2022" name="G3 (Bethesda)">
        <title>High quality genome of the basidiomycete yeast Dioszegia hungarica PDD-24b-2 isolated from cloud water.</title>
        <authorList>
            <person name="Jarrige D."/>
            <person name="Haridas S."/>
            <person name="Bleykasten-Grosshans C."/>
            <person name="Joly M."/>
            <person name="Nadalig T."/>
            <person name="Sancelme M."/>
            <person name="Vuilleumier S."/>
            <person name="Grigoriev I.V."/>
            <person name="Amato P."/>
            <person name="Bringel F."/>
        </authorList>
    </citation>
    <scope>NUCLEOTIDE SEQUENCE</scope>
    <source>
        <strain evidence="4">PDD-24b-2</strain>
    </source>
</reference>
<dbReference type="Proteomes" id="UP001164286">
    <property type="component" value="Unassembled WGS sequence"/>
</dbReference>
<dbReference type="InterPro" id="IPR048781">
    <property type="entry name" value="Sos7_CC"/>
</dbReference>
<dbReference type="GO" id="GO:0051315">
    <property type="term" value="P:attachment of mitotic spindle microtubules to kinetochore"/>
    <property type="evidence" value="ECO:0007669"/>
    <property type="project" value="TreeGrafter"/>
</dbReference>
<accession>A0AA38HBP8</accession>
<evidence type="ECO:0000313" key="5">
    <source>
        <dbReference type="Proteomes" id="UP001164286"/>
    </source>
</evidence>
<keyword evidence="1" id="KW-0175">Coiled coil</keyword>